<proteinExistence type="predicted"/>
<keyword evidence="1" id="KW-1133">Transmembrane helix</keyword>
<dbReference type="EMBL" id="QGLF01000002">
    <property type="protein sequence ID" value="PWR22021.1"/>
    <property type="molecule type" value="Genomic_DNA"/>
</dbReference>
<dbReference type="Pfam" id="PF06980">
    <property type="entry name" value="DUF1302"/>
    <property type="match status" value="1"/>
</dbReference>
<dbReference type="InterPro" id="IPR010727">
    <property type="entry name" value="DUF1302"/>
</dbReference>
<keyword evidence="1" id="KW-0812">Transmembrane</keyword>
<evidence type="ECO:0000313" key="2">
    <source>
        <dbReference type="EMBL" id="PWR22021.1"/>
    </source>
</evidence>
<accession>A0A317E5S1</accession>
<organism evidence="2 3">
    <name type="scientific">Zavarzinia compransoris</name>
    <dbReference type="NCBI Taxonomy" id="1264899"/>
    <lineage>
        <taxon>Bacteria</taxon>
        <taxon>Pseudomonadati</taxon>
        <taxon>Pseudomonadota</taxon>
        <taxon>Alphaproteobacteria</taxon>
        <taxon>Rhodospirillales</taxon>
        <taxon>Zavarziniaceae</taxon>
        <taxon>Zavarzinia</taxon>
    </lineage>
</organism>
<evidence type="ECO:0008006" key="4">
    <source>
        <dbReference type="Google" id="ProtNLM"/>
    </source>
</evidence>
<name>A0A317E5S1_9PROT</name>
<gene>
    <name evidence="2" type="ORF">DKG75_08570</name>
</gene>
<dbReference type="Proteomes" id="UP000246077">
    <property type="component" value="Unassembled WGS sequence"/>
</dbReference>
<dbReference type="OrthoDB" id="9763101at2"/>
<evidence type="ECO:0000256" key="1">
    <source>
        <dbReference type="SAM" id="Phobius"/>
    </source>
</evidence>
<feature type="transmembrane region" description="Helical" evidence="1">
    <location>
        <begin position="50"/>
        <end position="70"/>
    </location>
</feature>
<reference evidence="3" key="1">
    <citation type="submission" date="2018-05" db="EMBL/GenBank/DDBJ databases">
        <title>Zavarzinia sp. HR-AS.</title>
        <authorList>
            <person name="Lee Y."/>
            <person name="Jeon C.O."/>
        </authorList>
    </citation>
    <scope>NUCLEOTIDE SEQUENCE [LARGE SCALE GENOMIC DNA]</scope>
    <source>
        <strain evidence="3">DSM 1231</strain>
    </source>
</reference>
<keyword evidence="3" id="KW-1185">Reference proteome</keyword>
<evidence type="ECO:0000313" key="3">
    <source>
        <dbReference type="Proteomes" id="UP000246077"/>
    </source>
</evidence>
<dbReference type="AlphaFoldDB" id="A0A317E5S1"/>
<comment type="caution">
    <text evidence="2">The sequence shown here is derived from an EMBL/GenBank/DDBJ whole genome shotgun (WGS) entry which is preliminary data.</text>
</comment>
<protein>
    <recommendedName>
        <fullName evidence="4">DUF1302 domain-containing protein</fullName>
    </recommendedName>
</protein>
<keyword evidence="1" id="KW-0472">Membrane</keyword>
<sequence length="767" mass="83368">MRYAAWAAADHAIGKQGMGGEPPVQAAAPWNEGGNAMNDGKRGRRSSRRLGLMAASAVALAAATASAYNFDLSDEISGSIIVSLSTGAQVRMADRDPRNYGYYYGGGLISAGNDNGNFNFDKYDVFSQITNVRTELSLKWQNYLFYVRGNAFYDSIASNNDLADFAADDRVYTSGRYTPSAKKKAEWGAQLLDYYIRGDYTLADRPLTVTVGSQILNWGEALFTINGISVINPIDVARIRVPGAELKDALIPVPMVSASYGITDQFSVEAFYQLDFEPFKLDTCGSFFSFTDNFCNGAKFTETFTDGLDRRTYTAGTGLNPTDYDNPQRQMLAANLPIHQDDDPDVNDWGVSLRYFSPELNNTEFQLYYMNYTSRLPSFRYTSPPQFANGTGNVNLGAAPVPLVQGLLDQLGVDQLNALTSALSTIVGGPVNDLLGALTNPLSGALIDPPFGTSPRSKVLENIENGRLEIYYPTGLQMIGFALNTTYDPFRLAINAEISWKHNVPIWISEPAFLATAYNANGGVPIDQVTRDAETPICVGTVCVPNFGVAATVDAPGVAFDDRYIPGRQFYLDESHDAWQAAIRFTQIYGGTDFITRLLGCNQLIGLVEFGAMYFDLDDGTQYAAYGQNGFSGFSTRPLNVGPLEVVPSLPATVLGPGFPATGKTPSKWSGGVQGLFFWDYPNVFDGVTLTPSVGFSHGLFGITPAPNPGFVKSVTSMNFGLKAEYGEHWAMNVNYFKSWGGGGGSGGSRNPYLDRDFIGFNVSYIF</sequence>